<dbReference type="InterPro" id="IPR007939">
    <property type="entry name" value="Cu-R_B_prcur"/>
</dbReference>
<dbReference type="InterPro" id="IPR036709">
    <property type="entry name" value="Autotransporte_beta_dom_sf"/>
</dbReference>
<keyword evidence="3" id="KW-1185">Reference proteome</keyword>
<evidence type="ECO:0000313" key="3">
    <source>
        <dbReference type="Proteomes" id="UP000190092"/>
    </source>
</evidence>
<dbReference type="GO" id="GO:0009279">
    <property type="term" value="C:cell outer membrane"/>
    <property type="evidence" value="ECO:0007669"/>
    <property type="project" value="InterPro"/>
</dbReference>
<dbReference type="Pfam" id="PF05275">
    <property type="entry name" value="CopB"/>
    <property type="match status" value="1"/>
</dbReference>
<dbReference type="RefSeq" id="WP_085932013.1">
    <property type="nucleotide sequence ID" value="NZ_FUWJ01000001.1"/>
</dbReference>
<organism evidence="2 3">
    <name type="scientific">Enhydrobacter aerosaccus</name>
    <dbReference type="NCBI Taxonomy" id="225324"/>
    <lineage>
        <taxon>Bacteria</taxon>
        <taxon>Pseudomonadati</taxon>
        <taxon>Pseudomonadota</taxon>
        <taxon>Alphaproteobacteria</taxon>
        <taxon>Hyphomicrobiales</taxon>
        <taxon>Enhydrobacter</taxon>
    </lineage>
</organism>
<gene>
    <name evidence="2" type="ORF">SAMN02745126_00249</name>
</gene>
<proteinExistence type="predicted"/>
<name>A0A1T4JNH3_9HYPH</name>
<dbReference type="SUPFAM" id="SSF103515">
    <property type="entry name" value="Autotransporter"/>
    <property type="match status" value="1"/>
</dbReference>
<evidence type="ECO:0000256" key="1">
    <source>
        <dbReference type="SAM" id="SignalP"/>
    </source>
</evidence>
<dbReference type="GO" id="GO:0005507">
    <property type="term" value="F:copper ion binding"/>
    <property type="evidence" value="ECO:0007669"/>
    <property type="project" value="InterPro"/>
</dbReference>
<keyword evidence="1" id="KW-0732">Signal</keyword>
<dbReference type="EMBL" id="FUWJ01000001">
    <property type="protein sequence ID" value="SJZ31742.1"/>
    <property type="molecule type" value="Genomic_DNA"/>
</dbReference>
<sequence>MPRTGFLLLTLLLAGMALPAQAQMAHGAMDNNAPASGDPASAAPFGPPVTDEHIYYHLLFDQLEGRFGADAAFRWQGQAWAGTDENRVRLRSEGFVSRGEVDDGQQELFYSRAISTFFDAQIGARYDLDSKPGRGWGAIGIEGLAPLFFHVSATGYISGEGRLAAKLEGSYDLLLTQRLILQPQAEMNFYSLSDPARGIGSGLSELDAGLRLRYEITRKIAPYVGVSYTGLYGGTGDFARAAGAPANEVRFVIGLRTWL</sequence>
<accession>A0A1T4JNH3</accession>
<dbReference type="AlphaFoldDB" id="A0A1T4JNH3"/>
<dbReference type="GO" id="GO:0006878">
    <property type="term" value="P:intracellular copper ion homeostasis"/>
    <property type="evidence" value="ECO:0007669"/>
    <property type="project" value="InterPro"/>
</dbReference>
<protein>
    <submittedName>
        <fullName evidence="2">Copper resistance protein B</fullName>
    </submittedName>
</protein>
<dbReference type="OrthoDB" id="9778934at2"/>
<reference evidence="3" key="1">
    <citation type="submission" date="2017-02" db="EMBL/GenBank/DDBJ databases">
        <authorList>
            <person name="Varghese N."/>
            <person name="Submissions S."/>
        </authorList>
    </citation>
    <scope>NUCLEOTIDE SEQUENCE [LARGE SCALE GENOMIC DNA]</scope>
    <source>
        <strain evidence="3">ATCC 27094</strain>
    </source>
</reference>
<evidence type="ECO:0000313" key="2">
    <source>
        <dbReference type="EMBL" id="SJZ31742.1"/>
    </source>
</evidence>
<dbReference type="Proteomes" id="UP000190092">
    <property type="component" value="Unassembled WGS sequence"/>
</dbReference>
<dbReference type="STRING" id="225324.SAMN02745126_00249"/>
<feature type="chain" id="PRO_5012097480" evidence="1">
    <location>
        <begin position="23"/>
        <end position="259"/>
    </location>
</feature>
<feature type="signal peptide" evidence="1">
    <location>
        <begin position="1"/>
        <end position="22"/>
    </location>
</feature>